<gene>
    <name evidence="1" type="ORF">Pmani_032787</name>
</gene>
<comment type="caution">
    <text evidence="1">The sequence shown here is derived from an EMBL/GenBank/DDBJ whole genome shotgun (WGS) entry which is preliminary data.</text>
</comment>
<sequence length="139" mass="15187">MDVLLYLPPPLISVTSPHYINISLYPSLDISPLTLINSTLPLTSLTLRTSYTLLLPSDSASPTSFPATPHSAFPTLSYSPFTQHHPPIPPILFLLTTHTAAGLTSHLEPLYTTNCSLQRRLHNTQTQSSLSYHHSGSSP</sequence>
<dbReference type="AlphaFoldDB" id="A0AAE1NSF5"/>
<dbReference type="Proteomes" id="UP001292094">
    <property type="component" value="Unassembled WGS sequence"/>
</dbReference>
<evidence type="ECO:0000313" key="1">
    <source>
        <dbReference type="EMBL" id="KAK4294599.1"/>
    </source>
</evidence>
<protein>
    <submittedName>
        <fullName evidence="1">Uncharacterized protein</fullName>
    </submittedName>
</protein>
<keyword evidence="2" id="KW-1185">Reference proteome</keyword>
<dbReference type="EMBL" id="JAWZYT010004254">
    <property type="protein sequence ID" value="KAK4294599.1"/>
    <property type="molecule type" value="Genomic_DNA"/>
</dbReference>
<reference evidence="1" key="1">
    <citation type="submission" date="2023-11" db="EMBL/GenBank/DDBJ databases">
        <title>Genome assemblies of two species of porcelain crab, Petrolisthes cinctipes and Petrolisthes manimaculis (Anomura: Porcellanidae).</title>
        <authorList>
            <person name="Angst P."/>
        </authorList>
    </citation>
    <scope>NUCLEOTIDE SEQUENCE</scope>
    <source>
        <strain evidence="1">PB745_02</strain>
        <tissue evidence="1">Gill</tissue>
    </source>
</reference>
<evidence type="ECO:0000313" key="2">
    <source>
        <dbReference type="Proteomes" id="UP001292094"/>
    </source>
</evidence>
<organism evidence="1 2">
    <name type="scientific">Petrolisthes manimaculis</name>
    <dbReference type="NCBI Taxonomy" id="1843537"/>
    <lineage>
        <taxon>Eukaryota</taxon>
        <taxon>Metazoa</taxon>
        <taxon>Ecdysozoa</taxon>
        <taxon>Arthropoda</taxon>
        <taxon>Crustacea</taxon>
        <taxon>Multicrustacea</taxon>
        <taxon>Malacostraca</taxon>
        <taxon>Eumalacostraca</taxon>
        <taxon>Eucarida</taxon>
        <taxon>Decapoda</taxon>
        <taxon>Pleocyemata</taxon>
        <taxon>Anomura</taxon>
        <taxon>Galatheoidea</taxon>
        <taxon>Porcellanidae</taxon>
        <taxon>Petrolisthes</taxon>
    </lineage>
</organism>
<proteinExistence type="predicted"/>
<accession>A0AAE1NSF5</accession>
<name>A0AAE1NSF5_9EUCA</name>